<protein>
    <submittedName>
        <fullName evidence="2">Transposase</fullName>
    </submittedName>
</protein>
<dbReference type="PANTHER" id="PTHR47515">
    <property type="entry name" value="LOW CALCIUM RESPONSE LOCUS PROTEIN T"/>
    <property type="match status" value="1"/>
</dbReference>
<dbReference type="SUPFAM" id="SSF46689">
    <property type="entry name" value="Homeodomain-like"/>
    <property type="match status" value="1"/>
</dbReference>
<dbReference type="PROSITE" id="PS50994">
    <property type="entry name" value="INTEGRASE"/>
    <property type="match status" value="1"/>
</dbReference>
<evidence type="ECO:0000313" key="2">
    <source>
        <dbReference type="EMBL" id="QKS53630.1"/>
    </source>
</evidence>
<dbReference type="InterPro" id="IPR009057">
    <property type="entry name" value="Homeodomain-like_sf"/>
</dbReference>
<geneLocation type="plasmid" evidence="2 3">
    <name>unnamed5</name>
</geneLocation>
<accession>A0A6N1AQ13</accession>
<keyword evidence="3" id="KW-1185">Reference proteome</keyword>
<proteinExistence type="predicted"/>
<dbReference type="InterPro" id="IPR036397">
    <property type="entry name" value="RNaseH_sf"/>
</dbReference>
<name>A0A6N1AQ13_9PROT</name>
<organism evidence="2 3">
    <name type="scientific">Azospirillum oryzae</name>
    <dbReference type="NCBI Taxonomy" id="286727"/>
    <lineage>
        <taxon>Bacteria</taxon>
        <taxon>Pseudomonadati</taxon>
        <taxon>Pseudomonadota</taxon>
        <taxon>Alphaproteobacteria</taxon>
        <taxon>Rhodospirillales</taxon>
        <taxon>Azospirillaceae</taxon>
        <taxon>Azospirillum</taxon>
    </lineage>
</organism>
<dbReference type="KEGG" id="aoz:HUE56_23320"/>
<gene>
    <name evidence="2" type="ORF">HUE56_23320</name>
</gene>
<dbReference type="InterPro" id="IPR001584">
    <property type="entry name" value="Integrase_cat-core"/>
</dbReference>
<dbReference type="Pfam" id="PF13683">
    <property type="entry name" value="rve_3"/>
    <property type="match status" value="1"/>
</dbReference>
<dbReference type="OrthoDB" id="7362268at2"/>
<dbReference type="GO" id="GO:0015074">
    <property type="term" value="P:DNA integration"/>
    <property type="evidence" value="ECO:0007669"/>
    <property type="project" value="InterPro"/>
</dbReference>
<dbReference type="PANTHER" id="PTHR47515:SF2">
    <property type="entry name" value="INTEGRASE CORE DOMAIN PROTEIN"/>
    <property type="match status" value="1"/>
</dbReference>
<keyword evidence="2" id="KW-0614">Plasmid</keyword>
<dbReference type="InterPro" id="IPR036388">
    <property type="entry name" value="WH-like_DNA-bd_sf"/>
</dbReference>
<dbReference type="GO" id="GO:0003676">
    <property type="term" value="F:nucleic acid binding"/>
    <property type="evidence" value="ECO:0007669"/>
    <property type="project" value="InterPro"/>
</dbReference>
<sequence length="391" mass="44142">MPWEETCTMDERLKFVSACLSGEQPMSWLCERFGISRKTGYKWLDRYRTSGPAGLVDQSRARIEPSQMAAEVREAILALRVEKPHWGPLKLRAKLCEREPGTMWPAASSIGALLRRTGLSQPRRGRRRTPPYQQPLAHAQAANDVWCADYKGWVRSRDGQRCDPLTVSDAYSRFLLAADLVPRLDSASARPIFERLFGEYGLPAAIRSDNGVPFASTGVAGLSELSVWWLKLGIRPERITPGKPQQNGRHERMHRTLHAEAMASPSADAREQQQRLDAFRAEFNHERPHEALGQRQPARFYSASNRHYDGCLAEPVYSQEQACRRVRTNGDIKWAGGFVFIGEVLIGEPVAVSETDQGYMAVYYFDLLLGYIDKGARTIRSPERWHATAQG</sequence>
<dbReference type="Pfam" id="PF13518">
    <property type="entry name" value="HTH_28"/>
    <property type="match status" value="1"/>
</dbReference>
<dbReference type="AlphaFoldDB" id="A0A6N1AQ13"/>
<dbReference type="Gene3D" id="3.30.420.10">
    <property type="entry name" value="Ribonuclease H-like superfamily/Ribonuclease H"/>
    <property type="match status" value="1"/>
</dbReference>
<reference evidence="2 3" key="1">
    <citation type="submission" date="2020-06" db="EMBL/GenBank/DDBJ databases">
        <title>Complete genome of Azosprillum oryzae KACC14407.</title>
        <authorList>
            <person name="Kim M."/>
            <person name="Park Y.-J."/>
            <person name="Shin J.-H."/>
        </authorList>
    </citation>
    <scope>NUCLEOTIDE SEQUENCE [LARGE SCALE GENOMIC DNA]</scope>
    <source>
        <strain evidence="2 3">KACC 14407</strain>
        <plasmid evidence="2 3">unnamed5</plasmid>
    </source>
</reference>
<dbReference type="SUPFAM" id="SSF53098">
    <property type="entry name" value="Ribonuclease H-like"/>
    <property type="match status" value="1"/>
</dbReference>
<dbReference type="InterPro" id="IPR012337">
    <property type="entry name" value="RNaseH-like_sf"/>
</dbReference>
<evidence type="ECO:0000313" key="3">
    <source>
        <dbReference type="Proteomes" id="UP000509702"/>
    </source>
</evidence>
<dbReference type="Gene3D" id="1.10.10.10">
    <property type="entry name" value="Winged helix-like DNA-binding domain superfamily/Winged helix DNA-binding domain"/>
    <property type="match status" value="1"/>
</dbReference>
<dbReference type="EMBL" id="CP054620">
    <property type="protein sequence ID" value="QKS53630.1"/>
    <property type="molecule type" value="Genomic_DNA"/>
</dbReference>
<dbReference type="Proteomes" id="UP000509702">
    <property type="component" value="Plasmid unnamed5"/>
</dbReference>
<dbReference type="InterPro" id="IPR055247">
    <property type="entry name" value="InsJ-like_HTH"/>
</dbReference>
<dbReference type="RefSeq" id="WP_149201484.1">
    <property type="nucleotide sequence ID" value="NZ_BSOV01000034.1"/>
</dbReference>
<evidence type="ECO:0000259" key="1">
    <source>
        <dbReference type="PROSITE" id="PS50994"/>
    </source>
</evidence>
<feature type="domain" description="Integrase catalytic" evidence="1">
    <location>
        <begin position="131"/>
        <end position="305"/>
    </location>
</feature>